<accession>A0A937CLE4</accession>
<feature type="active site" evidence="3">
    <location>
        <position position="186"/>
    </location>
</feature>
<dbReference type="PANTHER" id="PTHR48081">
    <property type="entry name" value="AB HYDROLASE SUPERFAMILY PROTEIN C4A8.06C"/>
    <property type="match status" value="1"/>
</dbReference>
<dbReference type="Gene3D" id="3.40.50.1820">
    <property type="entry name" value="alpha/beta hydrolase"/>
    <property type="match status" value="1"/>
</dbReference>
<evidence type="ECO:0000256" key="2">
    <source>
        <dbReference type="ARBA" id="ARBA00022801"/>
    </source>
</evidence>
<evidence type="ECO:0000256" key="1">
    <source>
        <dbReference type="ARBA" id="ARBA00010515"/>
    </source>
</evidence>
<dbReference type="InterPro" id="IPR002168">
    <property type="entry name" value="Lipase_GDXG_HIS_AS"/>
</dbReference>
<dbReference type="EMBL" id="JAEQNC010000003">
    <property type="protein sequence ID" value="MBL0371541.1"/>
    <property type="molecule type" value="Genomic_DNA"/>
</dbReference>
<feature type="domain" description="Alpha/beta hydrolase fold-3" evidence="4">
    <location>
        <begin position="108"/>
        <end position="313"/>
    </location>
</feature>
<gene>
    <name evidence="5" type="ORF">JJB09_05830</name>
</gene>
<reference evidence="5" key="1">
    <citation type="submission" date="2021-01" db="EMBL/GenBank/DDBJ databases">
        <title>Rhizobium sp. strain KVB221 16S ribosomal RNA gene Genome sequencing and assembly.</title>
        <authorList>
            <person name="Kang M."/>
        </authorList>
    </citation>
    <scope>NUCLEOTIDE SEQUENCE</scope>
    <source>
        <strain evidence="5">KVB221</strain>
    </source>
</reference>
<dbReference type="GO" id="GO:0016787">
    <property type="term" value="F:hydrolase activity"/>
    <property type="evidence" value="ECO:0007669"/>
    <property type="project" value="UniProtKB-KW"/>
</dbReference>
<evidence type="ECO:0000256" key="3">
    <source>
        <dbReference type="PROSITE-ProRule" id="PRU10038"/>
    </source>
</evidence>
<dbReference type="AlphaFoldDB" id="A0A937CLE4"/>
<name>A0A937CLE4_9HYPH</name>
<dbReference type="InterPro" id="IPR013094">
    <property type="entry name" value="AB_hydrolase_3"/>
</dbReference>
<sequence>MDLRDESTRLRVRTCREESVTEDLQHVGVDRSRLLPELRRMLEIADALGLSPPESMSAIEARAASEIRLAGHWGAKDDVDAVETFAIPSRGETIRLRLYRKTGTARTILYFHGGGWVVGSLDTHDGALRALVHAAGANIVAVEYAKAPEHPFPACLDDALSALDWLLANAQAAGLDAERIIVAGDSAGASIAASLAVLARDRGTPLLGQVLVYPATDLTAMTPSRTAFAQGYFLSMPTMDWYVAHYLSGGTDPADPGVSPLRADDLANLPAALLVTADHDPLRDEGRAYAGRLIAAGNNVAYEEWRGTVHGFMIMDRTTRASRKLIEQVGGWCRRLWEGSDNGSC</sequence>
<keyword evidence="6" id="KW-1185">Reference proteome</keyword>
<dbReference type="SUPFAM" id="SSF53474">
    <property type="entry name" value="alpha/beta-Hydrolases"/>
    <property type="match status" value="1"/>
</dbReference>
<dbReference type="Proteomes" id="UP000633219">
    <property type="component" value="Unassembled WGS sequence"/>
</dbReference>
<protein>
    <submittedName>
        <fullName evidence="5">Alpha/beta hydrolase</fullName>
    </submittedName>
</protein>
<evidence type="ECO:0000313" key="6">
    <source>
        <dbReference type="Proteomes" id="UP000633219"/>
    </source>
</evidence>
<evidence type="ECO:0000259" key="4">
    <source>
        <dbReference type="Pfam" id="PF07859"/>
    </source>
</evidence>
<proteinExistence type="inferred from homology"/>
<dbReference type="PROSITE" id="PS01173">
    <property type="entry name" value="LIPASE_GDXG_HIS"/>
    <property type="match status" value="1"/>
</dbReference>
<dbReference type="PROSITE" id="PS01174">
    <property type="entry name" value="LIPASE_GDXG_SER"/>
    <property type="match status" value="1"/>
</dbReference>
<evidence type="ECO:0000313" key="5">
    <source>
        <dbReference type="EMBL" id="MBL0371541.1"/>
    </source>
</evidence>
<organism evidence="5 6">
    <name type="scientific">Rhizobium setariae</name>
    <dbReference type="NCBI Taxonomy" id="2801340"/>
    <lineage>
        <taxon>Bacteria</taxon>
        <taxon>Pseudomonadati</taxon>
        <taxon>Pseudomonadota</taxon>
        <taxon>Alphaproteobacteria</taxon>
        <taxon>Hyphomicrobiales</taxon>
        <taxon>Rhizobiaceae</taxon>
        <taxon>Rhizobium/Agrobacterium group</taxon>
        <taxon>Rhizobium</taxon>
    </lineage>
</organism>
<dbReference type="InterPro" id="IPR029058">
    <property type="entry name" value="AB_hydrolase_fold"/>
</dbReference>
<dbReference type="PANTHER" id="PTHR48081:SF8">
    <property type="entry name" value="ALPHA_BETA HYDROLASE FOLD-3 DOMAIN-CONTAINING PROTEIN-RELATED"/>
    <property type="match status" value="1"/>
</dbReference>
<keyword evidence="2 5" id="KW-0378">Hydrolase</keyword>
<dbReference type="Pfam" id="PF07859">
    <property type="entry name" value="Abhydrolase_3"/>
    <property type="match status" value="1"/>
</dbReference>
<comment type="caution">
    <text evidence="5">The sequence shown here is derived from an EMBL/GenBank/DDBJ whole genome shotgun (WGS) entry which is preliminary data.</text>
</comment>
<comment type="similarity">
    <text evidence="1">Belongs to the 'GDXG' lipolytic enzyme family.</text>
</comment>
<dbReference type="InterPro" id="IPR050300">
    <property type="entry name" value="GDXG_lipolytic_enzyme"/>
</dbReference>
<dbReference type="InterPro" id="IPR033140">
    <property type="entry name" value="Lipase_GDXG_put_SER_AS"/>
</dbReference>